<keyword evidence="3" id="KW-0489">Methyltransferase</keyword>
<dbReference type="Gene3D" id="3.30.950.10">
    <property type="entry name" value="Methyltransferase, Cobalt-precorrin-4 Transmethylase, Domain 2"/>
    <property type="match status" value="1"/>
</dbReference>
<evidence type="ECO:0000313" key="8">
    <source>
        <dbReference type="Proteomes" id="UP000443582"/>
    </source>
</evidence>
<evidence type="ECO:0000256" key="5">
    <source>
        <dbReference type="ARBA" id="ARBA00022691"/>
    </source>
</evidence>
<protein>
    <recommendedName>
        <fullName evidence="6">Tetrapyrrole methylase domain-containing protein</fullName>
    </recommendedName>
</protein>
<dbReference type="InterPro" id="IPR008189">
    <property type="entry name" value="rRNA_ssu_MeTfrase_I"/>
</dbReference>
<sequence length="230" mass="26153">MKYGTLYLIATPIDEVNPLESEAKALMLKACDDADNSLFLIEDLKPCRRRWIRFGLDRSFIDDFILFNEHTQRDIEQDIITQIQNGKNAYLMSDGGLPAFCDPGQKLVKKCHELGIRVTCTPHSNSISLAVALSGIDCSNFTFAGFPPRKPDERKNYLTNLKKVKMPKVLMDTPYRLTRLIEESLEVFGDTTAFIGMELNGEEEELLYGKLSKLLKKVNGLKKEFILIIK</sequence>
<accession>A0ABY0IDF9</accession>
<dbReference type="RefSeq" id="WP_115362424.1">
    <property type="nucleotide sequence ID" value="NZ_QDKL01000003.1"/>
</dbReference>
<dbReference type="EMBL" id="QDKL01000003">
    <property type="protein sequence ID" value="RZF20525.1"/>
    <property type="molecule type" value="Genomic_DNA"/>
</dbReference>
<reference evidence="8" key="1">
    <citation type="journal article" date="2019" name="Int. J. Syst. Evol. Microbiol.">
        <title>Halobacteriovorax valvorus sp. nov., a novel prokaryotic predator isolated from coastal seawater of China.</title>
        <authorList>
            <person name="Chen M.-X."/>
        </authorList>
    </citation>
    <scope>NUCLEOTIDE SEQUENCE [LARGE SCALE GENOMIC DNA]</scope>
    <source>
        <strain evidence="8">BL9</strain>
    </source>
</reference>
<evidence type="ECO:0000259" key="6">
    <source>
        <dbReference type="Pfam" id="PF00590"/>
    </source>
</evidence>
<gene>
    <name evidence="7" type="ORF">DAY19_11095</name>
</gene>
<evidence type="ECO:0000256" key="4">
    <source>
        <dbReference type="ARBA" id="ARBA00022679"/>
    </source>
</evidence>
<dbReference type="SUPFAM" id="SSF53790">
    <property type="entry name" value="Tetrapyrrole methylase"/>
    <property type="match status" value="1"/>
</dbReference>
<organism evidence="7 8">
    <name type="scientific">Halobacteriovorax vibrionivorans</name>
    <dbReference type="NCBI Taxonomy" id="2152716"/>
    <lineage>
        <taxon>Bacteria</taxon>
        <taxon>Pseudomonadati</taxon>
        <taxon>Bdellovibrionota</taxon>
        <taxon>Bacteriovoracia</taxon>
        <taxon>Bacteriovoracales</taxon>
        <taxon>Halobacteriovoraceae</taxon>
        <taxon>Halobacteriovorax</taxon>
    </lineage>
</organism>
<keyword evidence="8" id="KW-1185">Reference proteome</keyword>
<dbReference type="InterPro" id="IPR014777">
    <property type="entry name" value="4pyrrole_Mease_sub1"/>
</dbReference>
<dbReference type="PANTHER" id="PTHR46111:SF1">
    <property type="entry name" value="RIBOSOMAL RNA SMALL SUBUNIT METHYLTRANSFERASE I"/>
    <property type="match status" value="1"/>
</dbReference>
<evidence type="ECO:0000313" key="7">
    <source>
        <dbReference type="EMBL" id="RZF20525.1"/>
    </source>
</evidence>
<keyword evidence="4" id="KW-0808">Transferase</keyword>
<dbReference type="InterPro" id="IPR014776">
    <property type="entry name" value="4pyrrole_Mease_sub2"/>
</dbReference>
<feature type="domain" description="Tetrapyrrole methylase" evidence="6">
    <location>
        <begin position="68"/>
        <end position="214"/>
    </location>
</feature>
<keyword evidence="1" id="KW-0963">Cytoplasm</keyword>
<keyword evidence="2" id="KW-0698">rRNA processing</keyword>
<proteinExistence type="predicted"/>
<evidence type="ECO:0000256" key="3">
    <source>
        <dbReference type="ARBA" id="ARBA00022603"/>
    </source>
</evidence>
<evidence type="ECO:0000256" key="1">
    <source>
        <dbReference type="ARBA" id="ARBA00022490"/>
    </source>
</evidence>
<evidence type="ECO:0000256" key="2">
    <source>
        <dbReference type="ARBA" id="ARBA00022552"/>
    </source>
</evidence>
<dbReference type="InterPro" id="IPR035996">
    <property type="entry name" value="4pyrrol_Methylase_sf"/>
</dbReference>
<dbReference type="Gene3D" id="3.40.1010.10">
    <property type="entry name" value="Cobalt-precorrin-4 Transmethylase, Domain 1"/>
    <property type="match status" value="1"/>
</dbReference>
<comment type="caution">
    <text evidence="7">The sequence shown here is derived from an EMBL/GenBank/DDBJ whole genome shotgun (WGS) entry which is preliminary data.</text>
</comment>
<dbReference type="PANTHER" id="PTHR46111">
    <property type="entry name" value="RIBOSOMAL RNA SMALL SUBUNIT METHYLTRANSFERASE I"/>
    <property type="match status" value="1"/>
</dbReference>
<keyword evidence="5" id="KW-0949">S-adenosyl-L-methionine</keyword>
<dbReference type="Proteomes" id="UP000443582">
    <property type="component" value="Unassembled WGS sequence"/>
</dbReference>
<dbReference type="InterPro" id="IPR000878">
    <property type="entry name" value="4pyrrol_Mease"/>
</dbReference>
<dbReference type="PIRSF" id="PIRSF005917">
    <property type="entry name" value="MTase_YraL"/>
    <property type="match status" value="1"/>
</dbReference>
<name>A0ABY0IDF9_9BACT</name>
<dbReference type="Pfam" id="PF00590">
    <property type="entry name" value="TP_methylase"/>
    <property type="match status" value="1"/>
</dbReference>